<organism evidence="1 2">
    <name type="scientific">Malus baccata</name>
    <name type="common">Siberian crab apple</name>
    <name type="synonym">Pyrus baccata</name>
    <dbReference type="NCBI Taxonomy" id="106549"/>
    <lineage>
        <taxon>Eukaryota</taxon>
        <taxon>Viridiplantae</taxon>
        <taxon>Streptophyta</taxon>
        <taxon>Embryophyta</taxon>
        <taxon>Tracheophyta</taxon>
        <taxon>Spermatophyta</taxon>
        <taxon>Magnoliopsida</taxon>
        <taxon>eudicotyledons</taxon>
        <taxon>Gunneridae</taxon>
        <taxon>Pentapetalae</taxon>
        <taxon>rosids</taxon>
        <taxon>fabids</taxon>
        <taxon>Rosales</taxon>
        <taxon>Rosaceae</taxon>
        <taxon>Amygdaloideae</taxon>
        <taxon>Maleae</taxon>
        <taxon>Malus</taxon>
    </lineage>
</organism>
<dbReference type="GO" id="GO:0004618">
    <property type="term" value="F:phosphoglycerate kinase activity"/>
    <property type="evidence" value="ECO:0007669"/>
    <property type="project" value="InterPro"/>
</dbReference>
<dbReference type="GO" id="GO:0006096">
    <property type="term" value="P:glycolytic process"/>
    <property type="evidence" value="ECO:0007669"/>
    <property type="project" value="InterPro"/>
</dbReference>
<gene>
    <name evidence="1" type="ORF">C1H46_024577</name>
</gene>
<evidence type="ECO:0000313" key="2">
    <source>
        <dbReference type="Proteomes" id="UP000315295"/>
    </source>
</evidence>
<comment type="caution">
    <text evidence="1">The sequence shown here is derived from an EMBL/GenBank/DDBJ whole genome shotgun (WGS) entry which is preliminary data.</text>
</comment>
<keyword evidence="2" id="KW-1185">Reference proteome</keyword>
<dbReference type="Proteomes" id="UP000315295">
    <property type="component" value="Unassembled WGS sequence"/>
</dbReference>
<dbReference type="InterPro" id="IPR036043">
    <property type="entry name" value="Phosphoglycerate_kinase_sf"/>
</dbReference>
<reference evidence="1 2" key="1">
    <citation type="journal article" date="2019" name="G3 (Bethesda)">
        <title>Sequencing of a Wild Apple (Malus baccata) Genome Unravels the Differences Between Cultivated and Wild Apple Species Regarding Disease Resistance and Cold Tolerance.</title>
        <authorList>
            <person name="Chen X."/>
        </authorList>
    </citation>
    <scope>NUCLEOTIDE SEQUENCE [LARGE SCALE GENOMIC DNA]</scope>
    <source>
        <strain evidence="2">cv. Shandingzi</strain>
        <tissue evidence="1">Leaves</tissue>
    </source>
</reference>
<evidence type="ECO:0000313" key="1">
    <source>
        <dbReference type="EMBL" id="TQD89875.1"/>
    </source>
</evidence>
<dbReference type="EMBL" id="VIEB01000467">
    <property type="protein sequence ID" value="TQD89875.1"/>
    <property type="molecule type" value="Genomic_DNA"/>
</dbReference>
<name>A0A540LTQ0_MALBA</name>
<sequence>MPQQLRPQPINQPEPPAMSYVHNLVPNNSVQNNQVQTRGVDSEKMFSNKLQELEKQLLDDNDEDDECDAEDSIGPKIEKLVASLPEGGFLLLPEHAKKLAALADLYVNDAFGLHIELMPQLRES</sequence>
<proteinExistence type="predicted"/>
<dbReference type="STRING" id="106549.A0A540LTQ0"/>
<dbReference type="SUPFAM" id="SSF53748">
    <property type="entry name" value="Phosphoglycerate kinase"/>
    <property type="match status" value="1"/>
</dbReference>
<accession>A0A540LTQ0</accession>
<dbReference type="AlphaFoldDB" id="A0A540LTQ0"/>
<protein>
    <submittedName>
        <fullName evidence="1">Uncharacterized protein</fullName>
    </submittedName>
</protein>